<evidence type="ECO:0000256" key="1">
    <source>
        <dbReference type="SAM" id="MobiDB-lite"/>
    </source>
</evidence>
<comment type="caution">
    <text evidence="2">The sequence shown here is derived from an EMBL/GenBank/DDBJ whole genome shotgun (WGS) entry which is preliminary data.</text>
</comment>
<dbReference type="Proteomes" id="UP000518266">
    <property type="component" value="Unassembled WGS sequence"/>
</dbReference>
<protein>
    <submittedName>
        <fullName evidence="2">Uncharacterized protein</fullName>
    </submittedName>
</protein>
<name>A0A7J5XI30_DISMA</name>
<organism evidence="2 3">
    <name type="scientific">Dissostichus mawsoni</name>
    <name type="common">Antarctic cod</name>
    <dbReference type="NCBI Taxonomy" id="36200"/>
    <lineage>
        <taxon>Eukaryota</taxon>
        <taxon>Metazoa</taxon>
        <taxon>Chordata</taxon>
        <taxon>Craniata</taxon>
        <taxon>Vertebrata</taxon>
        <taxon>Euteleostomi</taxon>
        <taxon>Actinopterygii</taxon>
        <taxon>Neopterygii</taxon>
        <taxon>Teleostei</taxon>
        <taxon>Neoteleostei</taxon>
        <taxon>Acanthomorphata</taxon>
        <taxon>Eupercaria</taxon>
        <taxon>Perciformes</taxon>
        <taxon>Notothenioidei</taxon>
        <taxon>Nototheniidae</taxon>
        <taxon>Dissostichus</taxon>
    </lineage>
</organism>
<keyword evidence="3" id="KW-1185">Reference proteome</keyword>
<reference evidence="2 3" key="1">
    <citation type="submission" date="2020-03" db="EMBL/GenBank/DDBJ databases">
        <title>Dissostichus mawsoni Genome sequencing and assembly.</title>
        <authorList>
            <person name="Park H."/>
        </authorList>
    </citation>
    <scope>NUCLEOTIDE SEQUENCE [LARGE SCALE GENOMIC DNA]</scope>
    <source>
        <strain evidence="2">DM0001</strain>
        <tissue evidence="2">Muscle</tissue>
    </source>
</reference>
<evidence type="ECO:0000313" key="2">
    <source>
        <dbReference type="EMBL" id="KAF3836581.1"/>
    </source>
</evidence>
<dbReference type="AlphaFoldDB" id="A0A7J5XI30"/>
<dbReference type="EMBL" id="JAAKFY010000024">
    <property type="protein sequence ID" value="KAF3836581.1"/>
    <property type="molecule type" value="Genomic_DNA"/>
</dbReference>
<feature type="compositionally biased region" description="Low complexity" evidence="1">
    <location>
        <begin position="59"/>
        <end position="77"/>
    </location>
</feature>
<sequence>MTIYDLPAIVKSVLPLAATPSNIQAGFACTGIWPFNRHIFSDIDFAPSQVTDRPPPEPSTSAAPTPTPPLLYSQPPLLNSQPPLLYSQPPLLHSQPPLLYSQHPLLSGHVWSLGHHPLQRLSHPLVHIQKLDQGSRPQRGEKEEKPLSSQTILRKINSRLKQRKEV</sequence>
<gene>
    <name evidence="2" type="ORF">F7725_029139</name>
</gene>
<dbReference type="OrthoDB" id="4327074at2759"/>
<evidence type="ECO:0000313" key="3">
    <source>
        <dbReference type="Proteomes" id="UP000518266"/>
    </source>
</evidence>
<feature type="compositionally biased region" description="Basic residues" evidence="1">
    <location>
        <begin position="156"/>
        <end position="166"/>
    </location>
</feature>
<proteinExistence type="predicted"/>
<accession>A0A7J5XI30</accession>
<feature type="region of interest" description="Disordered" evidence="1">
    <location>
        <begin position="46"/>
        <end position="77"/>
    </location>
</feature>
<feature type="region of interest" description="Disordered" evidence="1">
    <location>
        <begin position="132"/>
        <end position="166"/>
    </location>
</feature>